<gene>
    <name evidence="1" type="ORF">MML48_7g00004559</name>
</gene>
<protein>
    <submittedName>
        <fullName evidence="1">Hermansky-pudlak syndrome protein 1</fullName>
    </submittedName>
</protein>
<name>A0ACB9SVZ4_HOLOL</name>
<sequence length="632" mass="72435">MKCILIFDYTNDIIYTKYNKKFALHINEFAKSEGLIPEEQNTSSKLSANVLVQIFSPIVTSQRIMSCQFGNSYTSIQCEDGLNISFQEYMGYLFLSVGNDDIPSMKRFLSICVMIIRYICGPNVLELKFNTNKSSLITHLIDCWTNLKNNDQGMFIEAIEQIILNQDLTTSTVQGLREAVEKMQHLTDCMKIHGLLLAQNKFLGLYSSQNAKVLSCTDTLFSILLSESTKMIMSTKSEVEPDSEDEFYSPSSTPDDNIQVIAAESHENYIYSYQILLSGNDYIPKCIPHVLHICPITEGINLLLFIEIGNISVSSNLYESFLYLHNLQSVQIQRDVETLRPVFENLDSSIKKLCDALKKSKNNMIETVLKQLNKHWDFMRKKYQEFIKIQSAEALLRVESMTAGLLDIFREILKITAYDEEVMKSTQGAANECSKIVTEKLVLFEDFLKVKAMKHFSLGSYPFLYIQYLEEFPGLVHFIYIDRTNHRITAPSLDFNADETLALTKQKIWSMINFSRTHLEEGHLSIIWKDTTFSYAYFLWFEDTSGSAVKPTIFPTHASKPLPQPGILSGDFYEKLKEMCFPKISPNKIRCYELYCVHLGLATAQCVLEHTRRIAATIWEIKGQPDHPIDLL</sequence>
<organism evidence="1 2">
    <name type="scientific">Holotrichia oblita</name>
    <name type="common">Chafer beetle</name>
    <dbReference type="NCBI Taxonomy" id="644536"/>
    <lineage>
        <taxon>Eukaryota</taxon>
        <taxon>Metazoa</taxon>
        <taxon>Ecdysozoa</taxon>
        <taxon>Arthropoda</taxon>
        <taxon>Hexapoda</taxon>
        <taxon>Insecta</taxon>
        <taxon>Pterygota</taxon>
        <taxon>Neoptera</taxon>
        <taxon>Endopterygota</taxon>
        <taxon>Coleoptera</taxon>
        <taxon>Polyphaga</taxon>
        <taxon>Scarabaeiformia</taxon>
        <taxon>Scarabaeidae</taxon>
        <taxon>Melolonthinae</taxon>
        <taxon>Holotrichia</taxon>
    </lineage>
</organism>
<dbReference type="EMBL" id="CM043021">
    <property type="protein sequence ID" value="KAI4458729.1"/>
    <property type="molecule type" value="Genomic_DNA"/>
</dbReference>
<accession>A0ACB9SVZ4</accession>
<reference evidence="1" key="1">
    <citation type="submission" date="2022-04" db="EMBL/GenBank/DDBJ databases">
        <title>Chromosome-scale genome assembly of Holotrichia oblita Faldermann.</title>
        <authorList>
            <person name="Rongchong L."/>
        </authorList>
    </citation>
    <scope>NUCLEOTIDE SEQUENCE</scope>
    <source>
        <strain evidence="1">81SQS9</strain>
    </source>
</reference>
<proteinExistence type="predicted"/>
<evidence type="ECO:0000313" key="1">
    <source>
        <dbReference type="EMBL" id="KAI4458729.1"/>
    </source>
</evidence>
<comment type="caution">
    <text evidence="1">The sequence shown here is derived from an EMBL/GenBank/DDBJ whole genome shotgun (WGS) entry which is preliminary data.</text>
</comment>
<evidence type="ECO:0000313" key="2">
    <source>
        <dbReference type="Proteomes" id="UP001056778"/>
    </source>
</evidence>
<keyword evidence="2" id="KW-1185">Reference proteome</keyword>
<dbReference type="Proteomes" id="UP001056778">
    <property type="component" value="Chromosome 7"/>
</dbReference>